<evidence type="ECO:0000313" key="3">
    <source>
        <dbReference type="EnsemblMetazoa" id="PHUM466630-PA"/>
    </source>
</evidence>
<proteinExistence type="predicted"/>
<evidence type="ECO:0000313" key="4">
    <source>
        <dbReference type="Proteomes" id="UP000009046"/>
    </source>
</evidence>
<dbReference type="EMBL" id="AAZO01005670">
    <property type="status" value="NOT_ANNOTATED_CDS"/>
    <property type="molecule type" value="Genomic_DNA"/>
</dbReference>
<dbReference type="Proteomes" id="UP000009046">
    <property type="component" value="Unassembled WGS sequence"/>
</dbReference>
<protein>
    <submittedName>
        <fullName evidence="2 3">Uncharacterized protein</fullName>
    </submittedName>
</protein>
<evidence type="ECO:0000256" key="1">
    <source>
        <dbReference type="SAM" id="MobiDB-lite"/>
    </source>
</evidence>
<dbReference type="VEuPathDB" id="VectorBase:PHUM466630"/>
<dbReference type="eggNOG" id="ENOG502S8ZD">
    <property type="taxonomic scope" value="Eukaryota"/>
</dbReference>
<dbReference type="CTD" id="8238695"/>
<feature type="region of interest" description="Disordered" evidence="1">
    <location>
        <begin position="101"/>
        <end position="171"/>
    </location>
</feature>
<gene>
    <name evidence="3" type="primary">8238695</name>
    <name evidence="2" type="ORF">Phum_PHUM466630</name>
</gene>
<dbReference type="KEGG" id="phu:Phum_PHUM466630"/>
<dbReference type="EnsemblMetazoa" id="PHUM466630-RA">
    <property type="protein sequence ID" value="PHUM466630-PA"/>
    <property type="gene ID" value="PHUM466630"/>
</dbReference>
<reference evidence="2" key="2">
    <citation type="submission" date="2007-04" db="EMBL/GenBank/DDBJ databases">
        <title>The genome of the human body louse.</title>
        <authorList>
            <consortium name="The Human Body Louse Genome Consortium"/>
            <person name="Kirkness E."/>
            <person name="Walenz B."/>
            <person name="Hass B."/>
            <person name="Bruggner R."/>
            <person name="Strausberg R."/>
        </authorList>
    </citation>
    <scope>NUCLEOTIDE SEQUENCE</scope>
    <source>
        <strain evidence="2">USDA</strain>
    </source>
</reference>
<dbReference type="InParanoid" id="E0VVQ1"/>
<reference evidence="2" key="1">
    <citation type="submission" date="2007-04" db="EMBL/GenBank/DDBJ databases">
        <title>Annotation of Pediculus humanus corporis strain USDA.</title>
        <authorList>
            <person name="Kirkness E."/>
            <person name="Hannick L."/>
            <person name="Hass B."/>
            <person name="Bruggner R."/>
            <person name="Lawson D."/>
            <person name="Bidwell S."/>
            <person name="Joardar V."/>
            <person name="Caler E."/>
            <person name="Walenz B."/>
            <person name="Inman J."/>
            <person name="Schobel S."/>
            <person name="Galinsky K."/>
            <person name="Amedeo P."/>
            <person name="Strausberg R."/>
        </authorList>
    </citation>
    <scope>NUCLEOTIDE SEQUENCE</scope>
    <source>
        <strain evidence="2">USDA</strain>
    </source>
</reference>
<organism>
    <name type="scientific">Pediculus humanus subsp. corporis</name>
    <name type="common">Body louse</name>
    <dbReference type="NCBI Taxonomy" id="121224"/>
    <lineage>
        <taxon>Eukaryota</taxon>
        <taxon>Metazoa</taxon>
        <taxon>Ecdysozoa</taxon>
        <taxon>Arthropoda</taxon>
        <taxon>Hexapoda</taxon>
        <taxon>Insecta</taxon>
        <taxon>Pterygota</taxon>
        <taxon>Neoptera</taxon>
        <taxon>Paraneoptera</taxon>
        <taxon>Psocodea</taxon>
        <taxon>Troctomorpha</taxon>
        <taxon>Phthiraptera</taxon>
        <taxon>Anoplura</taxon>
        <taxon>Pediculidae</taxon>
        <taxon>Pediculus</taxon>
    </lineage>
</organism>
<keyword evidence="4" id="KW-1185">Reference proteome</keyword>
<name>E0VVQ1_PEDHC</name>
<dbReference type="GeneID" id="8238695"/>
<feature type="compositionally biased region" description="Basic residues" evidence="1">
    <location>
        <begin position="102"/>
        <end position="111"/>
    </location>
</feature>
<feature type="compositionally biased region" description="Polar residues" evidence="1">
    <location>
        <begin position="117"/>
        <end position="126"/>
    </location>
</feature>
<sequence length="199" mass="22412">MDSDSIKSFNLSFKNLESDTDGKMTTFCTSSLNYKCRNQNEMTTNFVTEHSIQAVTSNHSKWCDAFSTSIVNMNAKKAWKNGTKKISQTLSSVQSTFGTITKKMKRSKQRKPLINLDSPSPATPYTKSKIALGRTPTKLYSPFGIDTPKKKENLSNRNKKPINSPKSQFKSARRKLQQAAFDSKQKIVSSNFINDHIVI</sequence>
<dbReference type="HOGENOM" id="CLU_1373724_0_0_1"/>
<reference evidence="3" key="3">
    <citation type="submission" date="2020-05" db="UniProtKB">
        <authorList>
            <consortium name="EnsemblMetazoa"/>
        </authorList>
    </citation>
    <scope>IDENTIFICATION</scope>
    <source>
        <strain evidence="3">USDA</strain>
    </source>
</reference>
<dbReference type="EMBL" id="DS235813">
    <property type="protein sequence ID" value="EEB17457.1"/>
    <property type="molecule type" value="Genomic_DNA"/>
</dbReference>
<dbReference type="OrthoDB" id="75343at2759"/>
<dbReference type="AlphaFoldDB" id="E0VVQ1"/>
<accession>E0VVQ1</accession>
<evidence type="ECO:0000313" key="2">
    <source>
        <dbReference type="EMBL" id="EEB17457.1"/>
    </source>
</evidence>
<dbReference type="RefSeq" id="XP_002430195.1">
    <property type="nucleotide sequence ID" value="XM_002430150.1"/>
</dbReference>